<protein>
    <submittedName>
        <fullName evidence="2">Uncharacterized protein</fullName>
    </submittedName>
</protein>
<dbReference type="PANTHER" id="PTHR13225">
    <property type="entry name" value="MISEXPRESSION SUPPRESSOR OF RAS 6"/>
    <property type="match status" value="1"/>
</dbReference>
<comment type="similarity">
    <text evidence="1">Belongs to the UPF0489 family.</text>
</comment>
<dbReference type="InterPro" id="IPR024131">
    <property type="entry name" value="UPF0489"/>
</dbReference>
<comment type="caution">
    <text evidence="2">The sequence shown here is derived from an EMBL/GenBank/DDBJ whole genome shotgun (WGS) entry which is preliminary data.</text>
</comment>
<dbReference type="PANTHER" id="PTHR13225:SF3">
    <property type="entry name" value="UPF0489 PROTEIN C5ORF22"/>
    <property type="match status" value="1"/>
</dbReference>
<gene>
    <name evidence="2" type="ORF">AMECASPLE_037832</name>
</gene>
<dbReference type="Proteomes" id="UP001469553">
    <property type="component" value="Unassembled WGS sequence"/>
</dbReference>
<keyword evidence="3" id="KW-1185">Reference proteome</keyword>
<organism evidence="2 3">
    <name type="scientific">Ameca splendens</name>
    <dbReference type="NCBI Taxonomy" id="208324"/>
    <lineage>
        <taxon>Eukaryota</taxon>
        <taxon>Metazoa</taxon>
        <taxon>Chordata</taxon>
        <taxon>Craniata</taxon>
        <taxon>Vertebrata</taxon>
        <taxon>Euteleostomi</taxon>
        <taxon>Actinopterygii</taxon>
        <taxon>Neopterygii</taxon>
        <taxon>Teleostei</taxon>
        <taxon>Neoteleostei</taxon>
        <taxon>Acanthomorphata</taxon>
        <taxon>Ovalentaria</taxon>
        <taxon>Atherinomorphae</taxon>
        <taxon>Cyprinodontiformes</taxon>
        <taxon>Goodeidae</taxon>
        <taxon>Ameca</taxon>
    </lineage>
</organism>
<proteinExistence type="inferred from homology"/>
<name>A0ABV1A5J4_9TELE</name>
<evidence type="ECO:0000313" key="3">
    <source>
        <dbReference type="Proteomes" id="UP001469553"/>
    </source>
</evidence>
<sequence>MDLGDGEHGDEGSTSYVVGRLTTFLNETHPYILDIDLDFFSCKNPFKEMYTQEEFSILKELYNFREPSVGADEADLQECVDRRIHQLEDLEAAFADLLEDDGEQTVARWAANPG</sequence>
<dbReference type="EMBL" id="JAHRIP010081846">
    <property type="protein sequence ID" value="MEQ2313070.1"/>
    <property type="molecule type" value="Genomic_DNA"/>
</dbReference>
<reference evidence="2 3" key="1">
    <citation type="submission" date="2021-06" db="EMBL/GenBank/DDBJ databases">
        <authorList>
            <person name="Palmer J.M."/>
        </authorList>
    </citation>
    <scope>NUCLEOTIDE SEQUENCE [LARGE SCALE GENOMIC DNA]</scope>
    <source>
        <strain evidence="2 3">AS_MEX2019</strain>
        <tissue evidence="2">Muscle</tissue>
    </source>
</reference>
<evidence type="ECO:0000313" key="2">
    <source>
        <dbReference type="EMBL" id="MEQ2313070.1"/>
    </source>
</evidence>
<evidence type="ECO:0000256" key="1">
    <source>
        <dbReference type="ARBA" id="ARBA00007099"/>
    </source>
</evidence>
<accession>A0ABV1A5J4</accession>